<protein>
    <submittedName>
        <fullName evidence="7">Secreted protein</fullName>
    </submittedName>
</protein>
<accession>F8DZY3</accession>
<keyword evidence="5" id="KW-0732">Signal</keyword>
<keyword evidence="3" id="KW-0378">Hydrolase</keyword>
<organism evidence="7 8">
    <name type="scientific">Corynebacterium resistens (strain DSM 45100 / JCM 12819 / GTC 2026 / SICGH 158)</name>
    <dbReference type="NCBI Taxonomy" id="662755"/>
    <lineage>
        <taxon>Bacteria</taxon>
        <taxon>Bacillati</taxon>
        <taxon>Actinomycetota</taxon>
        <taxon>Actinomycetes</taxon>
        <taxon>Mycobacteriales</taxon>
        <taxon>Corynebacteriaceae</taxon>
        <taxon>Corynebacterium</taxon>
    </lineage>
</organism>
<feature type="chain" id="PRO_5003368989" evidence="5">
    <location>
        <begin position="36"/>
        <end position="210"/>
    </location>
</feature>
<evidence type="ECO:0000313" key="8">
    <source>
        <dbReference type="Proteomes" id="UP000000492"/>
    </source>
</evidence>
<dbReference type="eggNOG" id="COG0791">
    <property type="taxonomic scope" value="Bacteria"/>
</dbReference>
<dbReference type="GO" id="GO:0008234">
    <property type="term" value="F:cysteine-type peptidase activity"/>
    <property type="evidence" value="ECO:0007669"/>
    <property type="project" value="UniProtKB-KW"/>
</dbReference>
<sequence>MGKHNLKKNTAVRSSAVVAAVGVGAAVLAPGAASAATVSHKPTGMTFNVPDQAMPTIKPYMKKAGLVEASQSLAKSQAKVPAKAVVAKKAAPKKTTNVGERIANIAKSKVGSPYAWGAAGPNAFDCSGLTSWAYKQVGKQIPRTSDAQAHAGRQVPMSSLQPGDIISYYSGASHVAIYIGGGKVVQALNSGSPVQINDLNMMPVYNAVRF</sequence>
<dbReference type="InterPro" id="IPR000064">
    <property type="entry name" value="NLP_P60_dom"/>
</dbReference>
<dbReference type="OrthoDB" id="5177647at2"/>
<dbReference type="PANTHER" id="PTHR47359">
    <property type="entry name" value="PEPTIDOGLYCAN DL-ENDOPEPTIDASE CWLO"/>
    <property type="match status" value="1"/>
</dbReference>
<evidence type="ECO:0000256" key="2">
    <source>
        <dbReference type="ARBA" id="ARBA00022670"/>
    </source>
</evidence>
<proteinExistence type="inferred from homology"/>
<reference evidence="7 8" key="1">
    <citation type="journal article" date="2012" name="BMC Genomics">
        <title>Complete genome sequence, lifestyle, and multi-drug resistance of the human pathogen Corynebacterium resistens DSM 45100 isolated from blood samples of a leukemia patient.</title>
        <authorList>
            <person name="Schroder J."/>
            <person name="Maus I."/>
            <person name="Meyer K."/>
            <person name="Wordemann S."/>
            <person name="Blom J."/>
            <person name="Jaenicke S."/>
            <person name="Schneider J."/>
            <person name="Trost E."/>
            <person name="Tauch A."/>
        </authorList>
    </citation>
    <scope>NUCLEOTIDE SEQUENCE [LARGE SCALE GENOMIC DNA]</scope>
    <source>
        <strain evidence="8">DSM 45100 / JCM 12819 / CCUG 50093 / GTC 2026 / SICGH 158</strain>
    </source>
</reference>
<dbReference type="HOGENOM" id="CLU_016043_6_0_11"/>
<feature type="signal peptide" evidence="5">
    <location>
        <begin position="1"/>
        <end position="35"/>
    </location>
</feature>
<dbReference type="RefSeq" id="WP_013888140.1">
    <property type="nucleotide sequence ID" value="NC_015673.1"/>
</dbReference>
<dbReference type="KEGG" id="crd:CRES_0766"/>
<dbReference type="GO" id="GO:0006508">
    <property type="term" value="P:proteolysis"/>
    <property type="evidence" value="ECO:0007669"/>
    <property type="project" value="UniProtKB-KW"/>
</dbReference>
<name>F8DZY3_CORRG</name>
<dbReference type="Pfam" id="PF00877">
    <property type="entry name" value="NLPC_P60"/>
    <property type="match status" value="1"/>
</dbReference>
<evidence type="ECO:0000256" key="3">
    <source>
        <dbReference type="ARBA" id="ARBA00022801"/>
    </source>
</evidence>
<gene>
    <name evidence="7" type="ordered locus">CRES_0766</name>
</gene>
<keyword evidence="2" id="KW-0645">Protease</keyword>
<dbReference type="InterPro" id="IPR051794">
    <property type="entry name" value="PG_Endopeptidase_C40"/>
</dbReference>
<evidence type="ECO:0000256" key="4">
    <source>
        <dbReference type="ARBA" id="ARBA00022807"/>
    </source>
</evidence>
<dbReference type="AlphaFoldDB" id="F8DZY3"/>
<dbReference type="STRING" id="662755.CRES_0766"/>
<dbReference type="Proteomes" id="UP000000492">
    <property type="component" value="Chromosome"/>
</dbReference>
<dbReference type="SUPFAM" id="SSF54001">
    <property type="entry name" value="Cysteine proteinases"/>
    <property type="match status" value="1"/>
</dbReference>
<evidence type="ECO:0000256" key="5">
    <source>
        <dbReference type="SAM" id="SignalP"/>
    </source>
</evidence>
<feature type="domain" description="NlpC/P60" evidence="6">
    <location>
        <begin position="96"/>
        <end position="210"/>
    </location>
</feature>
<evidence type="ECO:0000256" key="1">
    <source>
        <dbReference type="ARBA" id="ARBA00007074"/>
    </source>
</evidence>
<comment type="similarity">
    <text evidence="1">Belongs to the peptidase C40 family.</text>
</comment>
<keyword evidence="4" id="KW-0788">Thiol protease</keyword>
<dbReference type="PANTHER" id="PTHR47359:SF3">
    <property type="entry name" value="NLP_P60 DOMAIN-CONTAINING PROTEIN-RELATED"/>
    <property type="match status" value="1"/>
</dbReference>
<keyword evidence="8" id="KW-1185">Reference proteome</keyword>
<dbReference type="Gene3D" id="3.90.1720.10">
    <property type="entry name" value="endopeptidase domain like (from Nostoc punctiforme)"/>
    <property type="match status" value="1"/>
</dbReference>
<dbReference type="InterPro" id="IPR038765">
    <property type="entry name" value="Papain-like_cys_pep_sf"/>
</dbReference>
<evidence type="ECO:0000313" key="7">
    <source>
        <dbReference type="EMBL" id="AEI09122.1"/>
    </source>
</evidence>
<dbReference type="EMBL" id="CP002857">
    <property type="protein sequence ID" value="AEI09122.1"/>
    <property type="molecule type" value="Genomic_DNA"/>
</dbReference>
<dbReference type="PROSITE" id="PS51935">
    <property type="entry name" value="NLPC_P60"/>
    <property type="match status" value="1"/>
</dbReference>
<evidence type="ECO:0000259" key="6">
    <source>
        <dbReference type="PROSITE" id="PS51935"/>
    </source>
</evidence>